<gene>
    <name evidence="1" type="ORF">PhaeoP36_02832</name>
</gene>
<evidence type="ECO:0000313" key="2">
    <source>
        <dbReference type="Proteomes" id="UP000218891"/>
    </source>
</evidence>
<evidence type="ECO:0000313" key="1">
    <source>
        <dbReference type="EMBL" id="ATG36930.1"/>
    </source>
</evidence>
<dbReference type="EMBL" id="CP010643">
    <property type="protein sequence ID" value="ATG36930.1"/>
    <property type="molecule type" value="Genomic_DNA"/>
</dbReference>
<reference evidence="1 2" key="3">
    <citation type="journal article" date="2017" name="Int. J. Syst. Evol. Microbiol.">
        <title>Adaptation of Surface-Associated Bacteria to the Open Ocean: A Genomically Distinct Subpopulation of Phaeobacter gallaeciensis Colonizes Pacific Mesozooplankton.</title>
        <authorList>
            <person name="Freese H.M."/>
            <person name="Methner A."/>
            <person name="Overmann J."/>
        </authorList>
    </citation>
    <scope>NUCLEOTIDE SEQUENCE [LARGE SCALE GENOMIC DNA]</scope>
    <source>
        <strain evidence="1 2">P36</strain>
    </source>
</reference>
<name>A0ABM7DMX5_9RHOB</name>
<keyword evidence="2" id="KW-1185">Reference proteome</keyword>
<organism evidence="1 2">
    <name type="scientific">Phaeobacter piscinae</name>
    <dbReference type="NCBI Taxonomy" id="1580596"/>
    <lineage>
        <taxon>Bacteria</taxon>
        <taxon>Pseudomonadati</taxon>
        <taxon>Pseudomonadota</taxon>
        <taxon>Alphaproteobacteria</taxon>
        <taxon>Rhodobacterales</taxon>
        <taxon>Roseobacteraceae</taxon>
        <taxon>Phaeobacter</taxon>
    </lineage>
</organism>
<proteinExistence type="predicted"/>
<reference evidence="1 2" key="4">
    <citation type="journal article" date="2018" name="Environ. Microbiol. Rep.">
        <title>Phylogenetic distribution of roseobacticides in the Roseobacter group and their effect on microalgae.</title>
        <authorList>
            <person name="Sonnenschein E.C."/>
            <person name="Phippen C.B."/>
            <person name="Bentzon-Tilia M."/>
            <person name="Rasmussen S.A."/>
            <person name="Nielsen K.F."/>
            <person name="Gram L."/>
        </authorList>
    </citation>
    <scope>NUCLEOTIDE SEQUENCE [LARGE SCALE GENOMIC DNA]</scope>
    <source>
        <strain evidence="1 2">P36</strain>
    </source>
</reference>
<reference evidence="1 2" key="2">
    <citation type="journal article" date="2017" name="Genome Biol. Evol.">
        <title>Trajectories and Drivers of Genome Evolution in Surface-Associated Marine Phaeobacter.</title>
        <authorList>
            <person name="Freese H.M."/>
            <person name="Sikorski J."/>
            <person name="Bunk B."/>
            <person name="Scheuner C."/>
            <person name="Meier-Kolthoff J.P."/>
            <person name="Sproer C."/>
            <person name="Gram L."/>
            <person name="Overmann J."/>
        </authorList>
    </citation>
    <scope>NUCLEOTIDE SEQUENCE [LARGE SCALE GENOMIC DNA]</scope>
    <source>
        <strain evidence="1 2">P36</strain>
    </source>
</reference>
<accession>A0ABM7DMX5</accession>
<dbReference type="Proteomes" id="UP000218891">
    <property type="component" value="Chromosome"/>
</dbReference>
<reference evidence="1 2" key="1">
    <citation type="journal article" date="2017" name="Front. Microbiol.">
        <title>Phaeobacter piscinae sp. nov., a species of the Roseobacter group and potential aquaculture probiont.</title>
        <authorList>
            <person name="Sonnenschein E.C."/>
            <person name="Phippen C.B.W."/>
            <person name="Nielsen K.F."/>
            <person name="Mateiu R.V."/>
            <person name="Melchiorsen J."/>
            <person name="Gram L."/>
            <person name="Overmann J."/>
            <person name="Freese H.M."/>
        </authorList>
    </citation>
    <scope>NUCLEOTIDE SEQUENCE [LARGE SCALE GENOMIC DNA]</scope>
    <source>
        <strain evidence="1 2">P36</strain>
    </source>
</reference>
<protein>
    <submittedName>
        <fullName evidence="1">Uncharacterized protein</fullName>
    </submittedName>
</protein>
<sequence>MTTPEAQPRGFVVFGLPINSECDNPSLINLIFYQKIHAIRVFVLNKLRYCG</sequence>